<feature type="binding site" evidence="6">
    <location>
        <position position="240"/>
    </location>
    <ligand>
        <name>Zn(2+)</name>
        <dbReference type="ChEBI" id="CHEBI:29105"/>
        <note>catalytic</note>
    </ligand>
</feature>
<dbReference type="PANTHER" id="PTHR10127">
    <property type="entry name" value="DISCOIDIN, CUB, EGF, LAMININ , AND ZINC METALLOPROTEASE DOMAIN CONTAINING"/>
    <property type="match status" value="1"/>
</dbReference>
<evidence type="ECO:0000256" key="5">
    <source>
        <dbReference type="ARBA" id="ARBA00023049"/>
    </source>
</evidence>
<name>A0A8J1U781_OWEFU</name>
<feature type="region of interest" description="Disordered" evidence="8">
    <location>
        <begin position="43"/>
        <end position="93"/>
    </location>
</feature>
<sequence length="347" mass="39108">SAVRVEKFEIGTILRMQMFKGILVLLFGILLCTEIAQSHEEVKKEEENLSSEEEENPEANSIQGRKKPKSKEEAEAEHKTLYPEEYSDGVQGDMDLTPTELAELKNIAAQDRELNANFGKYRAVALNSAYCAHYCWKYYGTGIVYYYVPDDFRGRTAEEGNGTNTPLQVLRAAMDEIEEAACINFIEYKSGDTPRPYYVLVEYGTGCSAELGLRYKSGQKLSLGQYCTLKIGTAIHEVLHTLGFYHEHTREDRETSIDLHLENVDAAKLNNFEKVSDVYVDRSDDYDCGSVMHYSPISFSKDKLTPVKTITGKTSACEQKMGQRDGLSASDKIKLVQTYGARSCRPR</sequence>
<dbReference type="PROSITE" id="PS51864">
    <property type="entry name" value="ASTACIN"/>
    <property type="match status" value="1"/>
</dbReference>
<dbReference type="EC" id="3.4.24.-" evidence="7"/>
<feature type="compositionally biased region" description="Basic and acidic residues" evidence="8">
    <location>
        <begin position="70"/>
        <end position="82"/>
    </location>
</feature>
<comment type="cofactor">
    <cofactor evidence="6 7">
        <name>Zn(2+)</name>
        <dbReference type="ChEBI" id="CHEBI:29105"/>
    </cofactor>
    <text evidence="6 7">Binds 1 zinc ion per subunit.</text>
</comment>
<organism evidence="9 10">
    <name type="scientific">Owenia fusiformis</name>
    <name type="common">Polychaete worm</name>
    <dbReference type="NCBI Taxonomy" id="6347"/>
    <lineage>
        <taxon>Eukaryota</taxon>
        <taxon>Metazoa</taxon>
        <taxon>Spiralia</taxon>
        <taxon>Lophotrochozoa</taxon>
        <taxon>Annelida</taxon>
        <taxon>Polychaeta</taxon>
        <taxon>Sedentaria</taxon>
        <taxon>Canalipalpata</taxon>
        <taxon>Sabellida</taxon>
        <taxon>Oweniida</taxon>
        <taxon>Oweniidae</taxon>
        <taxon>Owenia</taxon>
    </lineage>
</organism>
<dbReference type="OrthoDB" id="291007at2759"/>
<dbReference type="Pfam" id="PF01400">
    <property type="entry name" value="Astacin"/>
    <property type="match status" value="1"/>
</dbReference>
<dbReference type="GO" id="GO:0006508">
    <property type="term" value="P:proteolysis"/>
    <property type="evidence" value="ECO:0007669"/>
    <property type="project" value="UniProtKB-KW"/>
</dbReference>
<keyword evidence="1 6" id="KW-0645">Protease</keyword>
<evidence type="ECO:0000256" key="6">
    <source>
        <dbReference type="PROSITE-ProRule" id="PRU01211"/>
    </source>
</evidence>
<dbReference type="GO" id="GO:0004222">
    <property type="term" value="F:metalloendopeptidase activity"/>
    <property type="evidence" value="ECO:0007669"/>
    <property type="project" value="UniProtKB-UniRule"/>
</dbReference>
<evidence type="ECO:0000256" key="1">
    <source>
        <dbReference type="ARBA" id="ARBA00022670"/>
    </source>
</evidence>
<reference evidence="9" key="1">
    <citation type="submission" date="2022-03" db="EMBL/GenBank/DDBJ databases">
        <authorList>
            <person name="Martin C."/>
        </authorList>
    </citation>
    <scope>NUCLEOTIDE SEQUENCE</scope>
</reference>
<dbReference type="InterPro" id="IPR006026">
    <property type="entry name" value="Peptidase_Metallo"/>
</dbReference>
<keyword evidence="10" id="KW-1185">Reference proteome</keyword>
<proteinExistence type="predicted"/>
<dbReference type="Proteomes" id="UP000749559">
    <property type="component" value="Unassembled WGS sequence"/>
</dbReference>
<dbReference type="SMART" id="SM00235">
    <property type="entry name" value="ZnMc"/>
    <property type="match status" value="1"/>
</dbReference>
<dbReference type="CDD" id="cd04280">
    <property type="entry name" value="ZnMc_astacin_like"/>
    <property type="match status" value="1"/>
</dbReference>
<dbReference type="PRINTS" id="PR00480">
    <property type="entry name" value="ASTACIN"/>
</dbReference>
<keyword evidence="2 6" id="KW-0479">Metal-binding</keyword>
<comment type="caution">
    <text evidence="6">Lacks conserved residue(s) required for the propagation of feature annotation.</text>
</comment>
<evidence type="ECO:0000313" key="10">
    <source>
        <dbReference type="Proteomes" id="UP000749559"/>
    </source>
</evidence>
<feature type="compositionally biased region" description="Acidic residues" evidence="8">
    <location>
        <begin position="48"/>
        <end position="57"/>
    </location>
</feature>
<keyword evidence="4 6" id="KW-0862">Zinc</keyword>
<dbReference type="AlphaFoldDB" id="A0A8J1U781"/>
<dbReference type="InterPro" id="IPR034035">
    <property type="entry name" value="Astacin-like_dom"/>
</dbReference>
<evidence type="ECO:0000256" key="7">
    <source>
        <dbReference type="RuleBase" id="RU361183"/>
    </source>
</evidence>
<feature type="binding site" evidence="6">
    <location>
        <position position="246"/>
    </location>
    <ligand>
        <name>Zn(2+)</name>
        <dbReference type="ChEBI" id="CHEBI:29105"/>
        <note>catalytic</note>
    </ligand>
</feature>
<dbReference type="SUPFAM" id="SSF55486">
    <property type="entry name" value="Metalloproteases ('zincins'), catalytic domain"/>
    <property type="match status" value="1"/>
</dbReference>
<accession>A0A8J1U781</accession>
<keyword evidence="3 6" id="KW-0378">Hydrolase</keyword>
<dbReference type="GO" id="GO:0008270">
    <property type="term" value="F:zinc ion binding"/>
    <property type="evidence" value="ECO:0007669"/>
    <property type="project" value="UniProtKB-UniRule"/>
</dbReference>
<evidence type="ECO:0000313" key="9">
    <source>
        <dbReference type="EMBL" id="CAH1795020.1"/>
    </source>
</evidence>
<evidence type="ECO:0000256" key="3">
    <source>
        <dbReference type="ARBA" id="ARBA00022801"/>
    </source>
</evidence>
<feature type="non-terminal residue" evidence="9">
    <location>
        <position position="1"/>
    </location>
</feature>
<dbReference type="EMBL" id="CAIIXF020000009">
    <property type="protein sequence ID" value="CAH1795020.1"/>
    <property type="molecule type" value="Genomic_DNA"/>
</dbReference>
<dbReference type="Gene3D" id="3.40.390.10">
    <property type="entry name" value="Collagenase (Catalytic Domain)"/>
    <property type="match status" value="1"/>
</dbReference>
<dbReference type="InterPro" id="IPR024079">
    <property type="entry name" value="MetalloPept_cat_dom_sf"/>
</dbReference>
<keyword evidence="5 6" id="KW-0482">Metalloprotease</keyword>
<evidence type="ECO:0000256" key="8">
    <source>
        <dbReference type="SAM" id="MobiDB-lite"/>
    </source>
</evidence>
<dbReference type="InterPro" id="IPR001506">
    <property type="entry name" value="Peptidase_M12A"/>
</dbReference>
<evidence type="ECO:0000256" key="2">
    <source>
        <dbReference type="ARBA" id="ARBA00022723"/>
    </source>
</evidence>
<comment type="caution">
    <text evidence="9">The sequence shown here is derived from an EMBL/GenBank/DDBJ whole genome shotgun (WGS) entry which is preliminary data.</text>
</comment>
<feature type="binding site" evidence="6">
    <location>
        <position position="236"/>
    </location>
    <ligand>
        <name>Zn(2+)</name>
        <dbReference type="ChEBI" id="CHEBI:29105"/>
        <note>catalytic</note>
    </ligand>
</feature>
<dbReference type="PANTHER" id="PTHR10127:SF780">
    <property type="entry name" value="METALLOENDOPEPTIDASE"/>
    <property type="match status" value="1"/>
</dbReference>
<evidence type="ECO:0000256" key="4">
    <source>
        <dbReference type="ARBA" id="ARBA00022833"/>
    </source>
</evidence>
<gene>
    <name evidence="9" type="ORF">OFUS_LOCUS19618</name>
</gene>
<feature type="active site" evidence="6">
    <location>
        <position position="237"/>
    </location>
</feature>
<protein>
    <recommendedName>
        <fullName evidence="7">Metalloendopeptidase</fullName>
        <ecNumber evidence="7">3.4.24.-</ecNumber>
    </recommendedName>
</protein>